<comment type="caution">
    <text evidence="2">The sequence shown here is derived from an EMBL/GenBank/DDBJ whole genome shotgun (WGS) entry which is preliminary data.</text>
</comment>
<dbReference type="InterPro" id="IPR027443">
    <property type="entry name" value="IPNS-like_sf"/>
</dbReference>
<reference evidence="3" key="1">
    <citation type="journal article" date="2015" name="Genome Announc.">
        <title>Draft whole-genome sequence of the biocontrol agent Trichoderma harzianum T6776.</title>
        <authorList>
            <person name="Baroncelli R."/>
            <person name="Piaggeschi G."/>
            <person name="Fiorini L."/>
            <person name="Bertolini E."/>
            <person name="Zapparata A."/>
            <person name="Pe M.E."/>
            <person name="Sarrocco S."/>
            <person name="Vannacci G."/>
        </authorList>
    </citation>
    <scope>NUCLEOTIDE SEQUENCE [LARGE SCALE GENOMIC DNA]</scope>
    <source>
        <strain evidence="3">T6776</strain>
    </source>
</reference>
<dbReference type="InterPro" id="IPR044861">
    <property type="entry name" value="IPNS-like_FE2OG_OXY"/>
</dbReference>
<dbReference type="OMA" id="NATYPHR"/>
<dbReference type="Proteomes" id="UP000034112">
    <property type="component" value="Unassembled WGS sequence"/>
</dbReference>
<name>A0A0G0ARA8_TRIHA</name>
<gene>
    <name evidence="2" type="ORF">THAR02_00918</name>
</gene>
<dbReference type="Pfam" id="PF03171">
    <property type="entry name" value="2OG-FeII_Oxy"/>
    <property type="match status" value="1"/>
</dbReference>
<accession>A0A0G0ARA8</accession>
<evidence type="ECO:0000259" key="1">
    <source>
        <dbReference type="Pfam" id="PF03171"/>
    </source>
</evidence>
<dbReference type="Gene3D" id="2.60.120.330">
    <property type="entry name" value="B-lactam Antibiotic, Isopenicillin N Synthase, Chain"/>
    <property type="match status" value="1"/>
</dbReference>
<dbReference type="EMBL" id="JOKZ01000014">
    <property type="protein sequence ID" value="KKP07039.1"/>
    <property type="molecule type" value="Genomic_DNA"/>
</dbReference>
<proteinExistence type="predicted"/>
<protein>
    <recommendedName>
        <fullName evidence="1">Isopenicillin N synthase-like Fe(2+) 2OG dioxygenase domain-containing protein</fullName>
    </recommendedName>
</protein>
<dbReference type="AlphaFoldDB" id="A0A0G0ARA8"/>
<evidence type="ECO:0000313" key="2">
    <source>
        <dbReference type="EMBL" id="KKP07039.1"/>
    </source>
</evidence>
<feature type="domain" description="Isopenicillin N synthase-like Fe(2+) 2OG dioxygenase" evidence="1">
    <location>
        <begin position="132"/>
        <end position="203"/>
    </location>
</feature>
<organism evidence="2 3">
    <name type="scientific">Trichoderma harzianum</name>
    <name type="common">Hypocrea lixii</name>
    <dbReference type="NCBI Taxonomy" id="5544"/>
    <lineage>
        <taxon>Eukaryota</taxon>
        <taxon>Fungi</taxon>
        <taxon>Dikarya</taxon>
        <taxon>Ascomycota</taxon>
        <taxon>Pezizomycotina</taxon>
        <taxon>Sordariomycetes</taxon>
        <taxon>Hypocreomycetidae</taxon>
        <taxon>Hypocreales</taxon>
        <taxon>Hypocreaceae</taxon>
        <taxon>Trichoderma</taxon>
    </lineage>
</organism>
<sequence length="282" mass="31003">MATTATSLNMSSILSPAAQCTPERGCPANQSLYLPNPSSTIVPFTPSIKAPFEAIRCLFDYSGAYIDIASSLNATYPKRGIYKTAATYNDTSDQKFTIDLSPTRSSQVPNNLRKELATSGYNEVHTTGNINYRLCDYNPDTAAPGSDNGCGVHTDYGTFSIIFQDGTPWLEIEDAKQPGRWIQVPEDATIILAGWCTVILTGGVRRLSAVLFVAPDLDIELKPLEGFCINRAFSDTIITGGVDVKWFKDVMGKKWRHREGNEEPDNYEAAAQAKIIEKLVWD</sequence>
<dbReference type="SUPFAM" id="SSF51197">
    <property type="entry name" value="Clavaminate synthase-like"/>
    <property type="match status" value="1"/>
</dbReference>
<dbReference type="OrthoDB" id="288590at2759"/>
<evidence type="ECO:0000313" key="3">
    <source>
        <dbReference type="Proteomes" id="UP000034112"/>
    </source>
</evidence>